<comment type="caution">
    <text evidence="6">The sequence shown here is derived from an EMBL/GenBank/DDBJ whole genome shotgun (WGS) entry which is preliminary data.</text>
</comment>
<dbReference type="OrthoDB" id="430683at2759"/>
<feature type="coiled-coil region" evidence="4">
    <location>
        <begin position="172"/>
        <end position="235"/>
    </location>
</feature>
<dbReference type="InterPro" id="IPR004166">
    <property type="entry name" value="a-kinase_dom"/>
</dbReference>
<keyword evidence="2" id="KW-0808">Transferase</keyword>
<sequence>MSQIRNLQIYCSCGKKNLFQQVCLNKSCRATNRVYCLKCDKRNEHFTCQYNVKDEEGLIQFFEDIGKKMEIYILNLQESLRKIVEGFNELTKTLRNKCQYNKQRLQELNEQDLKNIIDQIFQFQDEFEKGLEEEMQNCSKNMLIKLSNWIDELRTKSKNLGEDIIIQRNTLYRDLQEQKIQRAQKLEEEKERAQKLKEEKQRAQKLKEEIEREKLKEEIEKQKRIINEKHNQENQIDDRYIEYHPSHDPNLIRNRIEKEKEAQLRRPIMEILIEFIPDPTIFNRDPRITTIQNKFKIFSIELNQKAFEKNIITIEKIQIPNDYTVKHQYYWTCIRTLKPIVFSQLKDVYLMKRTDSFQDEVYVFKMPIGGQPYKSMNEAMKDCRSHLISQRYMQKFIQELNDKGCNTPPIKYQDLLILQEDEKSFFIAERFFEGEFIEFNNNYGYINDNTEKINALSQVFTYYTYFKSDFNYLICNVQGVGYNFTDPSISTIGGDFDDNDFGEEGQMGFLVNYENQKDKFKEYLKILDIYE</sequence>
<reference evidence="6" key="1">
    <citation type="submission" date="2021-01" db="EMBL/GenBank/DDBJ databases">
        <authorList>
            <consortium name="Genoscope - CEA"/>
            <person name="William W."/>
        </authorList>
    </citation>
    <scope>NUCLEOTIDE SEQUENCE</scope>
</reference>
<evidence type="ECO:0000259" key="5">
    <source>
        <dbReference type="PROSITE" id="PS51158"/>
    </source>
</evidence>
<keyword evidence="7" id="KW-1185">Reference proteome</keyword>
<keyword evidence="4" id="KW-0175">Coiled coil</keyword>
<dbReference type="Pfam" id="PF02816">
    <property type="entry name" value="Alpha_kinase"/>
    <property type="match status" value="1"/>
</dbReference>
<dbReference type="PROSITE" id="PS51158">
    <property type="entry name" value="ALPHA_KINASE"/>
    <property type="match status" value="1"/>
</dbReference>
<dbReference type="GO" id="GO:0004674">
    <property type="term" value="F:protein serine/threonine kinase activity"/>
    <property type="evidence" value="ECO:0007669"/>
    <property type="project" value="UniProtKB-KW"/>
</dbReference>
<evidence type="ECO:0000313" key="7">
    <source>
        <dbReference type="Proteomes" id="UP000689195"/>
    </source>
</evidence>
<accession>A0A8S1YKY2</accession>
<dbReference type="PANTHER" id="PTHR47763">
    <property type="entry name" value="ALPHA-PROTEIN KINASE VWKA"/>
    <property type="match status" value="1"/>
</dbReference>
<dbReference type="GO" id="GO:0005524">
    <property type="term" value="F:ATP binding"/>
    <property type="evidence" value="ECO:0007669"/>
    <property type="project" value="InterPro"/>
</dbReference>
<evidence type="ECO:0000313" key="6">
    <source>
        <dbReference type="EMBL" id="CAD8213097.1"/>
    </source>
</evidence>
<dbReference type="SMART" id="SM00811">
    <property type="entry name" value="Alpha_kinase"/>
    <property type="match status" value="1"/>
</dbReference>
<dbReference type="PANTHER" id="PTHR47763:SF1">
    <property type="entry name" value="DUF659 DOMAIN-CONTAINING PROTEIN"/>
    <property type="match status" value="1"/>
</dbReference>
<feature type="domain" description="Alpha-type protein kinase" evidence="5">
    <location>
        <begin position="255"/>
        <end position="529"/>
    </location>
</feature>
<dbReference type="GO" id="GO:0005737">
    <property type="term" value="C:cytoplasm"/>
    <property type="evidence" value="ECO:0007669"/>
    <property type="project" value="TreeGrafter"/>
</dbReference>
<dbReference type="InterPro" id="IPR052969">
    <property type="entry name" value="Thr-specific_kinase-like"/>
</dbReference>
<dbReference type="CDD" id="cd04515">
    <property type="entry name" value="Alpha_kinase"/>
    <property type="match status" value="1"/>
</dbReference>
<dbReference type="Proteomes" id="UP000689195">
    <property type="component" value="Unassembled WGS sequence"/>
</dbReference>
<proteinExistence type="predicted"/>
<evidence type="ECO:0000256" key="1">
    <source>
        <dbReference type="ARBA" id="ARBA00022527"/>
    </source>
</evidence>
<keyword evidence="3" id="KW-0418">Kinase</keyword>
<name>A0A8S1YKY2_9CILI</name>
<evidence type="ECO:0000256" key="4">
    <source>
        <dbReference type="SAM" id="Coils"/>
    </source>
</evidence>
<keyword evidence="1" id="KW-0723">Serine/threonine-protein kinase</keyword>
<evidence type="ECO:0000256" key="3">
    <source>
        <dbReference type="ARBA" id="ARBA00022777"/>
    </source>
</evidence>
<organism evidence="6 7">
    <name type="scientific">Paramecium pentaurelia</name>
    <dbReference type="NCBI Taxonomy" id="43138"/>
    <lineage>
        <taxon>Eukaryota</taxon>
        <taxon>Sar</taxon>
        <taxon>Alveolata</taxon>
        <taxon>Ciliophora</taxon>
        <taxon>Intramacronucleata</taxon>
        <taxon>Oligohymenophorea</taxon>
        <taxon>Peniculida</taxon>
        <taxon>Parameciidae</taxon>
        <taxon>Paramecium</taxon>
    </lineage>
</organism>
<gene>
    <name evidence="6" type="ORF">PPENT_87.1.T1740004</name>
</gene>
<dbReference type="EMBL" id="CAJJDO010000174">
    <property type="protein sequence ID" value="CAD8213097.1"/>
    <property type="molecule type" value="Genomic_DNA"/>
</dbReference>
<dbReference type="AlphaFoldDB" id="A0A8S1YKY2"/>
<evidence type="ECO:0000256" key="2">
    <source>
        <dbReference type="ARBA" id="ARBA00022679"/>
    </source>
</evidence>
<protein>
    <recommendedName>
        <fullName evidence="5">Alpha-type protein kinase domain-containing protein</fullName>
    </recommendedName>
</protein>